<gene>
    <name evidence="2" type="ORF">JW322_28000</name>
</gene>
<dbReference type="EMBL" id="JAFFRZ010000002">
    <property type="protein sequence ID" value="MDH4625504.1"/>
    <property type="molecule type" value="Genomic_DNA"/>
</dbReference>
<organism evidence="2 3">
    <name type="scientific">Pseudomonas syringae pv. papulans</name>
    <dbReference type="NCBI Taxonomy" id="83963"/>
    <lineage>
        <taxon>Bacteria</taxon>
        <taxon>Pseudomonadati</taxon>
        <taxon>Pseudomonadota</taxon>
        <taxon>Gammaproteobacteria</taxon>
        <taxon>Pseudomonadales</taxon>
        <taxon>Pseudomonadaceae</taxon>
        <taxon>Pseudomonas</taxon>
        <taxon>Pseudomonas syringae</taxon>
    </lineage>
</organism>
<evidence type="ECO:0008006" key="4">
    <source>
        <dbReference type="Google" id="ProtNLM"/>
    </source>
</evidence>
<proteinExistence type="predicted"/>
<keyword evidence="1" id="KW-1133">Transmembrane helix</keyword>
<reference evidence="2" key="1">
    <citation type="submission" date="2021-02" db="EMBL/GenBank/DDBJ databases">
        <title>Genome analysis of blister spot of apple pathogen from New York area.</title>
        <authorList>
            <person name="Kandel P."/>
            <person name="Hockett K.L."/>
            <person name="Santander R."/>
            <person name="Acimovic S."/>
        </authorList>
    </citation>
    <scope>NUCLEOTIDE SEQUENCE</scope>
    <source>
        <strain evidence="2">PSP1</strain>
    </source>
</reference>
<evidence type="ECO:0000256" key="1">
    <source>
        <dbReference type="SAM" id="Phobius"/>
    </source>
</evidence>
<dbReference type="Proteomes" id="UP001162155">
    <property type="component" value="Unassembled WGS sequence"/>
</dbReference>
<sequence length="197" mass="21910">MTDHQPSRSKQAASIALRIILPFWSMKQTVRLAKQEAAKTKENWEAIKDLSAEAKQALFQSDGGSEAGTEALTFEQAMSNRKPGAMSVEQLHLYFLRRKRAALLAGAIFWMFGLIGVVTGCVDGSTRTVIQSLLSIAAATPLFFALALSAQFRLWQLETRRLSEDEKGGFVNFQNENPDWLIKTLNPLYGKHHGAEL</sequence>
<feature type="transmembrane region" description="Helical" evidence="1">
    <location>
        <begin position="101"/>
        <end position="120"/>
    </location>
</feature>
<name>A0AA43IXM1_PSESX</name>
<feature type="transmembrane region" description="Helical" evidence="1">
    <location>
        <begin position="132"/>
        <end position="152"/>
    </location>
</feature>
<dbReference type="RefSeq" id="WP_280319593.1">
    <property type="nucleotide sequence ID" value="NZ_JAFFRY010000016.1"/>
</dbReference>
<comment type="caution">
    <text evidence="2">The sequence shown here is derived from an EMBL/GenBank/DDBJ whole genome shotgun (WGS) entry which is preliminary data.</text>
</comment>
<evidence type="ECO:0000313" key="3">
    <source>
        <dbReference type="Proteomes" id="UP001162155"/>
    </source>
</evidence>
<dbReference type="AlphaFoldDB" id="A0AA43IXM1"/>
<accession>A0AA43IXM1</accession>
<keyword evidence="1" id="KW-0812">Transmembrane</keyword>
<evidence type="ECO:0000313" key="2">
    <source>
        <dbReference type="EMBL" id="MDH4625504.1"/>
    </source>
</evidence>
<protein>
    <recommendedName>
        <fullName evidence="4">TraX protein</fullName>
    </recommendedName>
</protein>
<keyword evidence="1" id="KW-0472">Membrane</keyword>